<organism evidence="8 9">
    <name type="scientific">Collimonas rhizosphaerae</name>
    <dbReference type="NCBI Taxonomy" id="3126357"/>
    <lineage>
        <taxon>Bacteria</taxon>
        <taxon>Pseudomonadati</taxon>
        <taxon>Pseudomonadota</taxon>
        <taxon>Betaproteobacteria</taxon>
        <taxon>Burkholderiales</taxon>
        <taxon>Oxalobacteraceae</taxon>
        <taxon>Collimonas</taxon>
    </lineage>
</organism>
<evidence type="ECO:0000256" key="6">
    <source>
        <dbReference type="RuleBase" id="RU363076"/>
    </source>
</evidence>
<keyword evidence="3 6" id="KW-0812">Transmembrane</keyword>
<evidence type="ECO:0000256" key="7">
    <source>
        <dbReference type="SAM" id="MobiDB-lite"/>
    </source>
</evidence>
<comment type="similarity">
    <text evidence="2 6">Belongs to the SURF1 family.</text>
</comment>
<reference evidence="8 9" key="1">
    <citation type="submission" date="2024-02" db="EMBL/GenBank/DDBJ databases">
        <title>Draft genome sequence of Collimonas sp. strain H4R21, an effective mineral-weathering bacterial strain isolated from the beech rhizosphere.</title>
        <authorList>
            <person name="Morin E."/>
            <person name="Uroz S."/>
            <person name="Leveau J.H.J."/>
            <person name="Kumar R."/>
            <person name="Rey M.W."/>
            <person name="Pham J."/>
        </authorList>
    </citation>
    <scope>NUCLEOTIDE SEQUENCE [LARGE SCALE GENOMIC DNA]</scope>
    <source>
        <strain evidence="8 9">H4R21</strain>
    </source>
</reference>
<comment type="caution">
    <text evidence="8">The sequence shown here is derived from an EMBL/GenBank/DDBJ whole genome shotgun (WGS) entry which is preliminary data.</text>
</comment>
<feature type="region of interest" description="Disordered" evidence="7">
    <location>
        <begin position="1"/>
        <end position="20"/>
    </location>
</feature>
<gene>
    <name evidence="8" type="ORF">V8G57_12035</name>
</gene>
<dbReference type="RefSeq" id="WP_342829600.1">
    <property type="nucleotide sequence ID" value="NZ_JBANDC010000007.1"/>
</dbReference>
<dbReference type="PROSITE" id="PS50895">
    <property type="entry name" value="SURF1"/>
    <property type="match status" value="1"/>
</dbReference>
<keyword evidence="9" id="KW-1185">Reference proteome</keyword>
<feature type="transmembrane region" description="Helical" evidence="6">
    <location>
        <begin position="232"/>
        <end position="253"/>
    </location>
</feature>
<feature type="transmembrane region" description="Helical" evidence="6">
    <location>
        <begin position="27"/>
        <end position="48"/>
    </location>
</feature>
<sequence>MKQAPRGMVTDSQDAAPAAPRPRSTTVLLALAICAGLVFAGFAALGTWQLKRLQWKLALIERVEQRVHAPAVAAPGPERWPQVNADADEYRRVRLSGTFLYALTARVQASTELGGGFWLLTPLRSVDGSVVLVNRGFVPAKAGAEQDGPDVGPAEVSGLLRMSEPGGGFLRHNDPAGDRWFSRDVQAIAAARNLSPAAPYFIDADAATAGRDTGGNRPVGGLTVIAFHNNHLVYALTWYALALMVAGACFWVGREERNLRRRYRPGAGANADGIDRESEDGK</sequence>
<evidence type="ECO:0000256" key="5">
    <source>
        <dbReference type="ARBA" id="ARBA00023136"/>
    </source>
</evidence>
<evidence type="ECO:0000313" key="9">
    <source>
        <dbReference type="Proteomes" id="UP001495910"/>
    </source>
</evidence>
<dbReference type="CDD" id="cd06662">
    <property type="entry name" value="SURF1"/>
    <property type="match status" value="1"/>
</dbReference>
<accession>A0ABU9PVT8</accession>
<evidence type="ECO:0000256" key="4">
    <source>
        <dbReference type="ARBA" id="ARBA00022989"/>
    </source>
</evidence>
<proteinExistence type="inferred from homology"/>
<evidence type="ECO:0000256" key="2">
    <source>
        <dbReference type="ARBA" id="ARBA00007165"/>
    </source>
</evidence>
<dbReference type="PANTHER" id="PTHR23427:SF2">
    <property type="entry name" value="SURFEIT LOCUS PROTEIN 1"/>
    <property type="match status" value="1"/>
</dbReference>
<keyword evidence="6" id="KW-1003">Cell membrane</keyword>
<dbReference type="InterPro" id="IPR002994">
    <property type="entry name" value="Surf1/Shy1"/>
</dbReference>
<dbReference type="Proteomes" id="UP001495910">
    <property type="component" value="Unassembled WGS sequence"/>
</dbReference>
<evidence type="ECO:0000256" key="3">
    <source>
        <dbReference type="ARBA" id="ARBA00022692"/>
    </source>
</evidence>
<comment type="subcellular location">
    <subcellularLocation>
        <location evidence="6">Cell membrane</location>
        <topology evidence="6">Multi-pass membrane protein</topology>
    </subcellularLocation>
    <subcellularLocation>
        <location evidence="1">Membrane</location>
    </subcellularLocation>
</comment>
<keyword evidence="4 6" id="KW-1133">Transmembrane helix</keyword>
<dbReference type="Pfam" id="PF02104">
    <property type="entry name" value="SURF1"/>
    <property type="match status" value="1"/>
</dbReference>
<name>A0ABU9PVT8_9BURK</name>
<dbReference type="EMBL" id="JBANDC010000007">
    <property type="protein sequence ID" value="MEM4988116.1"/>
    <property type="molecule type" value="Genomic_DNA"/>
</dbReference>
<keyword evidence="5 6" id="KW-0472">Membrane</keyword>
<dbReference type="InterPro" id="IPR045214">
    <property type="entry name" value="Surf1/Surf4"/>
</dbReference>
<evidence type="ECO:0000313" key="8">
    <source>
        <dbReference type="EMBL" id="MEM4988116.1"/>
    </source>
</evidence>
<dbReference type="PANTHER" id="PTHR23427">
    <property type="entry name" value="SURFEIT LOCUS PROTEIN"/>
    <property type="match status" value="1"/>
</dbReference>
<protein>
    <recommendedName>
        <fullName evidence="6">SURF1-like protein</fullName>
    </recommendedName>
</protein>
<evidence type="ECO:0000256" key="1">
    <source>
        <dbReference type="ARBA" id="ARBA00004370"/>
    </source>
</evidence>